<evidence type="ECO:0000313" key="2">
    <source>
        <dbReference type="EMBL" id="KAJ3656270.1"/>
    </source>
</evidence>
<dbReference type="GO" id="GO:0071897">
    <property type="term" value="P:DNA biosynthetic process"/>
    <property type="evidence" value="ECO:0007669"/>
    <property type="project" value="UniProtKB-ARBA"/>
</dbReference>
<gene>
    <name evidence="2" type="ORF">Zmor_015358</name>
</gene>
<dbReference type="Pfam" id="PF14529">
    <property type="entry name" value="Exo_endo_phos_2"/>
    <property type="match status" value="1"/>
</dbReference>
<accession>A0AA38MGG8</accession>
<evidence type="ECO:0000259" key="1">
    <source>
        <dbReference type="PROSITE" id="PS50878"/>
    </source>
</evidence>
<sequence length="893" mass="103107">MLTETWLSLNIPDSLISLKGYSLYRKDRDNGRGGGICIFVDEEISTTFQISIIPFDTPTGCESLAVNFLSSNFSLSICCIYRPFFVPIPDMDFSLFNSIKNFSLSNKNVITAGDFNMSYLSWPLQPHSPYNEIILDSIHEGNLTQLVTEPTRIRQNQTPSQTDLIFANDPDLLTKIEYLPPFGKSDHLVISSNLQIYINPTKKLVKKIKHTNYGNVRRDLANFNWNSMFQTANTCEMWEVFQSKLSASVNNHTYVKEIKLIPNKPWIDNRLLQLIKHKRQLWARYKNNSSEDRYREHRIFSNHVTTELKKARQLFENNLTETESPKKFYKYIRSMLSTKVGIPLLRKPDGSLCTSNQQTADILADEFYHNYSKETFGPFIQSSIHHKNFLSTISITEENIKATLEEIARRKSAPGPDNITCQLIAACLDEIVYPIYLIAKSSFEESILPSQWLTANVTPIYKKGDKFSPKNYRQISLTCIICKVLETIIFKQMLTFLLNEKMIPDCQHGFLPGRSPISNMLICVNDWTLALDSNQPIDIAYLDFSKAFDRVPRERLLFKLNCAGIKDNLLNWIRAFLTNRSFRVRVGSDFSQSKSVLSGVPQGSILGPLLFLVFTSDIPTQIQSNIAMFADDIKIYSNPITYPNQLQKDLQTIRHWSDAWLLPLNEEKCAILHMGKNNPTRNYSINETAIKVITEQVDLGITITSDLTWSSHITKICHRANKMLYLINKAFQLISTNSAKKIYTTYIQPILEFGGPIWNCDRISDRNRLELTLRRATRLPYGNIRPPFEERLRAWKLTTFAQRKQRGDIIMTFKILTGRFPIQAADFFQVNQDTRFRGHSLKLKKETFKTTVRQNFLSNRVFQIWNNLPEQVVNAQSTNIFKNRYDQHANLHL</sequence>
<protein>
    <recommendedName>
        <fullName evidence="1">Reverse transcriptase domain-containing protein</fullName>
    </recommendedName>
</protein>
<dbReference type="InterPro" id="IPR036691">
    <property type="entry name" value="Endo/exonu/phosph_ase_sf"/>
</dbReference>
<keyword evidence="3" id="KW-1185">Reference proteome</keyword>
<dbReference type="SUPFAM" id="SSF56672">
    <property type="entry name" value="DNA/RNA polymerases"/>
    <property type="match status" value="1"/>
</dbReference>
<dbReference type="Proteomes" id="UP001168821">
    <property type="component" value="Unassembled WGS sequence"/>
</dbReference>
<evidence type="ECO:0000313" key="3">
    <source>
        <dbReference type="Proteomes" id="UP001168821"/>
    </source>
</evidence>
<dbReference type="EMBL" id="JALNTZ010000004">
    <property type="protein sequence ID" value="KAJ3656270.1"/>
    <property type="molecule type" value="Genomic_DNA"/>
</dbReference>
<dbReference type="PROSITE" id="PS50878">
    <property type="entry name" value="RT_POL"/>
    <property type="match status" value="1"/>
</dbReference>
<dbReference type="InterPro" id="IPR005135">
    <property type="entry name" value="Endo/exonuclease/phosphatase"/>
</dbReference>
<dbReference type="Pfam" id="PF00078">
    <property type="entry name" value="RVT_1"/>
    <property type="match status" value="1"/>
</dbReference>
<dbReference type="SUPFAM" id="SSF56219">
    <property type="entry name" value="DNase I-like"/>
    <property type="match status" value="1"/>
</dbReference>
<feature type="domain" description="Reverse transcriptase" evidence="1">
    <location>
        <begin position="441"/>
        <end position="703"/>
    </location>
</feature>
<dbReference type="GO" id="GO:0003824">
    <property type="term" value="F:catalytic activity"/>
    <property type="evidence" value="ECO:0007669"/>
    <property type="project" value="InterPro"/>
</dbReference>
<dbReference type="CDD" id="cd01650">
    <property type="entry name" value="RT_nLTR_like"/>
    <property type="match status" value="1"/>
</dbReference>
<dbReference type="Gene3D" id="3.60.10.10">
    <property type="entry name" value="Endonuclease/exonuclease/phosphatase"/>
    <property type="match status" value="1"/>
</dbReference>
<comment type="caution">
    <text evidence="2">The sequence shown here is derived from an EMBL/GenBank/DDBJ whole genome shotgun (WGS) entry which is preliminary data.</text>
</comment>
<dbReference type="PANTHER" id="PTHR47510:SF3">
    <property type="entry name" value="ENDO_EXONUCLEASE_PHOSPHATASE DOMAIN-CONTAINING PROTEIN"/>
    <property type="match status" value="1"/>
</dbReference>
<dbReference type="PANTHER" id="PTHR47510">
    <property type="entry name" value="REVERSE TRANSCRIPTASE DOMAIN-CONTAINING PROTEIN"/>
    <property type="match status" value="1"/>
</dbReference>
<dbReference type="InterPro" id="IPR000477">
    <property type="entry name" value="RT_dom"/>
</dbReference>
<proteinExistence type="predicted"/>
<name>A0AA38MGG8_9CUCU</name>
<organism evidence="2 3">
    <name type="scientific">Zophobas morio</name>
    <dbReference type="NCBI Taxonomy" id="2755281"/>
    <lineage>
        <taxon>Eukaryota</taxon>
        <taxon>Metazoa</taxon>
        <taxon>Ecdysozoa</taxon>
        <taxon>Arthropoda</taxon>
        <taxon>Hexapoda</taxon>
        <taxon>Insecta</taxon>
        <taxon>Pterygota</taxon>
        <taxon>Neoptera</taxon>
        <taxon>Endopterygota</taxon>
        <taxon>Coleoptera</taxon>
        <taxon>Polyphaga</taxon>
        <taxon>Cucujiformia</taxon>
        <taxon>Tenebrionidae</taxon>
        <taxon>Zophobas</taxon>
    </lineage>
</organism>
<dbReference type="AlphaFoldDB" id="A0AA38MGG8"/>
<dbReference type="InterPro" id="IPR043502">
    <property type="entry name" value="DNA/RNA_pol_sf"/>
</dbReference>
<reference evidence="2" key="1">
    <citation type="journal article" date="2023" name="G3 (Bethesda)">
        <title>Whole genome assemblies of Zophobas morio and Tenebrio molitor.</title>
        <authorList>
            <person name="Kaur S."/>
            <person name="Stinson S.A."/>
            <person name="diCenzo G.C."/>
        </authorList>
    </citation>
    <scope>NUCLEOTIDE SEQUENCE</scope>
    <source>
        <strain evidence="2">QUZm001</strain>
    </source>
</reference>
<dbReference type="PRINTS" id="PR01345">
    <property type="entry name" value="CERVTRCPTASE"/>
</dbReference>